<gene>
    <name evidence="3" type="ORF">D5R81_16210</name>
</gene>
<evidence type="ECO:0000313" key="3">
    <source>
        <dbReference type="EMBL" id="RJY07267.1"/>
    </source>
</evidence>
<dbReference type="Pfam" id="PF01551">
    <property type="entry name" value="Peptidase_M23"/>
    <property type="match status" value="1"/>
</dbReference>
<dbReference type="Gene3D" id="2.70.70.10">
    <property type="entry name" value="Glucose Permease (Domain IIA)"/>
    <property type="match status" value="1"/>
</dbReference>
<dbReference type="PANTHER" id="PTHR21666:SF270">
    <property type="entry name" value="MUREIN HYDROLASE ACTIVATOR ENVC"/>
    <property type="match status" value="1"/>
</dbReference>
<dbReference type="Gene3D" id="6.10.250.3150">
    <property type="match status" value="1"/>
</dbReference>
<dbReference type="AlphaFoldDB" id="A0A3A6TZS7"/>
<comment type="caution">
    <text evidence="3">The sequence shown here is derived from an EMBL/GenBank/DDBJ whole genome shotgun (WGS) entry which is preliminary data.</text>
</comment>
<dbReference type="FunFam" id="2.70.70.10:FF:000003">
    <property type="entry name" value="Murein hydrolase activator EnvC"/>
    <property type="match status" value="1"/>
</dbReference>
<feature type="domain" description="M23ase beta-sheet core" evidence="2">
    <location>
        <begin position="280"/>
        <end position="373"/>
    </location>
</feature>
<accession>A0A3A6TZS7</accession>
<reference evidence="3 4" key="1">
    <citation type="submission" date="2018-09" db="EMBL/GenBank/DDBJ databases">
        <title>Phylogeny of the Shewanellaceae, and recommendation for two new genera, Pseudoshewanella and Parashewanella.</title>
        <authorList>
            <person name="Wang G."/>
        </authorList>
    </citation>
    <scope>NUCLEOTIDE SEQUENCE [LARGE SCALE GENOMIC DNA]</scope>
    <source>
        <strain evidence="3 4">KCTC 22492</strain>
    </source>
</reference>
<evidence type="ECO:0000313" key="4">
    <source>
        <dbReference type="Proteomes" id="UP000273022"/>
    </source>
</evidence>
<feature type="coiled-coil region" evidence="1">
    <location>
        <begin position="28"/>
        <end position="104"/>
    </location>
</feature>
<dbReference type="InterPro" id="IPR050570">
    <property type="entry name" value="Cell_wall_metabolism_enzyme"/>
</dbReference>
<protein>
    <submittedName>
        <fullName evidence="3">Peptidase M23</fullName>
    </submittedName>
</protein>
<dbReference type="PANTHER" id="PTHR21666">
    <property type="entry name" value="PEPTIDASE-RELATED"/>
    <property type="match status" value="1"/>
</dbReference>
<sequence>MCDFVRRLLVLMFTFYLLPFSTSLAETLENRQTQLKIIQQQIDNKNSDLNQTRKQRQKLLVLLKQDDQAISDAAAKVNRSEKRIKDLSANLSTLADKHKKLEHLKDNQQRTLAKQLESAYLSGNHDYAKMLLNQQDASSIERLVTYYQYLNKARIKAIEQLKITLNELNDTEQELRVQQSELTEIVENQRQQANKLTKEKTQRQLTLTQLQRTLSSKSEQLEQLQIEEASLKQVIQQAIHEAKQYDQFAGLARQRGKLKWPTRGVLSEKFGDLRGGQVRWKGVLLTAPEGRNIQAIASGKIIYADWLKGFGLLIVVDHGKGYMSLYGHAQALLKTRGDQVSQGETLALVGRSGGQSKAGLYFEIRHKGKAVNPALYCKG</sequence>
<keyword evidence="1" id="KW-0175">Coiled coil</keyword>
<evidence type="ECO:0000259" key="2">
    <source>
        <dbReference type="Pfam" id="PF01551"/>
    </source>
</evidence>
<feature type="coiled-coil region" evidence="1">
    <location>
        <begin position="154"/>
        <end position="241"/>
    </location>
</feature>
<organism evidence="3 4">
    <name type="scientific">Parashewanella spongiae</name>
    <dbReference type="NCBI Taxonomy" id="342950"/>
    <lineage>
        <taxon>Bacteria</taxon>
        <taxon>Pseudomonadati</taxon>
        <taxon>Pseudomonadota</taxon>
        <taxon>Gammaproteobacteria</taxon>
        <taxon>Alteromonadales</taxon>
        <taxon>Shewanellaceae</taxon>
        <taxon>Parashewanella</taxon>
    </lineage>
</organism>
<evidence type="ECO:0000256" key="1">
    <source>
        <dbReference type="SAM" id="Coils"/>
    </source>
</evidence>
<dbReference type="SUPFAM" id="SSF51261">
    <property type="entry name" value="Duplicated hybrid motif"/>
    <property type="match status" value="1"/>
</dbReference>
<dbReference type="OrthoDB" id="9784703at2"/>
<dbReference type="GO" id="GO:0004222">
    <property type="term" value="F:metalloendopeptidase activity"/>
    <property type="evidence" value="ECO:0007669"/>
    <property type="project" value="TreeGrafter"/>
</dbReference>
<proteinExistence type="predicted"/>
<dbReference type="Proteomes" id="UP000273022">
    <property type="component" value="Unassembled WGS sequence"/>
</dbReference>
<dbReference type="RefSeq" id="WP_121854675.1">
    <property type="nucleotide sequence ID" value="NZ_CP037952.1"/>
</dbReference>
<dbReference type="CDD" id="cd12797">
    <property type="entry name" value="M23_peptidase"/>
    <property type="match status" value="1"/>
</dbReference>
<dbReference type="InterPro" id="IPR011055">
    <property type="entry name" value="Dup_hybrid_motif"/>
</dbReference>
<name>A0A3A6TZS7_9GAMM</name>
<dbReference type="EMBL" id="QYYH01000128">
    <property type="protein sequence ID" value="RJY07267.1"/>
    <property type="molecule type" value="Genomic_DNA"/>
</dbReference>
<keyword evidence="4" id="KW-1185">Reference proteome</keyword>
<dbReference type="InterPro" id="IPR016047">
    <property type="entry name" value="M23ase_b-sheet_dom"/>
</dbReference>